<dbReference type="CDD" id="cd00156">
    <property type="entry name" value="REC"/>
    <property type="match status" value="1"/>
</dbReference>
<dbReference type="InterPro" id="IPR011006">
    <property type="entry name" value="CheY-like_superfamily"/>
</dbReference>
<dbReference type="InterPro" id="IPR003593">
    <property type="entry name" value="AAA+_ATPase"/>
</dbReference>
<dbReference type="AlphaFoldDB" id="A0A060REB5"/>
<evidence type="ECO:0000256" key="5">
    <source>
        <dbReference type="PROSITE-ProRule" id="PRU00169"/>
    </source>
</evidence>
<dbReference type="GO" id="GO:0005524">
    <property type="term" value="F:ATP binding"/>
    <property type="evidence" value="ECO:0007669"/>
    <property type="project" value="UniProtKB-KW"/>
</dbReference>
<sequence>MKQTKILILEDDTPFGVMLRGWLERSGYSAVLCCRVADARSELQGSTYAVVLSDLRLPDGDGLELLQWMREQKMDTPVIVMSSYGEVSTAVAAMKFGAKDFLEKPVVPSLLKDKIEAIISAPVARDKPEKKPHTESISGKSIAAQVMYDHILKVAPTRMSVLILGESGTGKEYAARMIHNNSPRADRAFVAVDCGSLSRELAASELFGHLKGAFTTAIADKKGFFETANSGTIFLDEVGNLSYEVQVQLLRALQERKIRPVGSAQNIEIDVRIVSATNENIEEAIAEGRFREDLYHRLCEFTLSVPPLRERKGDIAIFAAEFLRQANRELERSIKGFSHEASKMLEDHHWSGNLRELRNVVRRAALFATGDEICKADLPTFAPAPRTNPTDDNYTLRRENEQQHIENALYRARGNKTLAAQLLKIDRKTLYNKIHQYGIKL</sequence>
<dbReference type="GO" id="GO:0043565">
    <property type="term" value="F:sequence-specific DNA binding"/>
    <property type="evidence" value="ECO:0007669"/>
    <property type="project" value="InterPro"/>
</dbReference>
<dbReference type="Pfam" id="PF02954">
    <property type="entry name" value="HTH_8"/>
    <property type="match status" value="1"/>
</dbReference>
<dbReference type="HOGENOM" id="CLU_000445_0_6_10"/>
<protein>
    <submittedName>
        <fullName evidence="8">RteB two-component response regulator</fullName>
    </submittedName>
</protein>
<organism evidence="8 9">
    <name type="scientific">Mucinivorans hirudinis</name>
    <dbReference type="NCBI Taxonomy" id="1433126"/>
    <lineage>
        <taxon>Bacteria</taxon>
        <taxon>Pseudomonadati</taxon>
        <taxon>Bacteroidota</taxon>
        <taxon>Bacteroidia</taxon>
        <taxon>Bacteroidales</taxon>
        <taxon>Rikenellaceae</taxon>
        <taxon>Mucinivorans</taxon>
    </lineage>
</organism>
<gene>
    <name evidence="8" type="ORF">BN938_2867</name>
</gene>
<evidence type="ECO:0000256" key="4">
    <source>
        <dbReference type="ARBA" id="ARBA00023163"/>
    </source>
</evidence>
<keyword evidence="5" id="KW-0597">Phosphoprotein</keyword>
<evidence type="ECO:0000256" key="1">
    <source>
        <dbReference type="ARBA" id="ARBA00022741"/>
    </source>
</evidence>
<dbReference type="InterPro" id="IPR002078">
    <property type="entry name" value="Sigma_54_int"/>
</dbReference>
<evidence type="ECO:0000313" key="9">
    <source>
        <dbReference type="Proteomes" id="UP000027616"/>
    </source>
</evidence>
<dbReference type="Gene3D" id="1.10.10.60">
    <property type="entry name" value="Homeodomain-like"/>
    <property type="match status" value="1"/>
</dbReference>
<dbReference type="InterPro" id="IPR002197">
    <property type="entry name" value="HTH_Fis"/>
</dbReference>
<dbReference type="OrthoDB" id="9810703at2"/>
<dbReference type="InterPro" id="IPR058031">
    <property type="entry name" value="AAA_lid_NorR"/>
</dbReference>
<dbReference type="PROSITE" id="PS50045">
    <property type="entry name" value="SIGMA54_INTERACT_4"/>
    <property type="match status" value="1"/>
</dbReference>
<dbReference type="PRINTS" id="PR01590">
    <property type="entry name" value="HTHFIS"/>
</dbReference>
<dbReference type="FunFam" id="3.40.50.300:FF:000006">
    <property type="entry name" value="DNA-binding transcriptional regulator NtrC"/>
    <property type="match status" value="1"/>
</dbReference>
<evidence type="ECO:0000259" key="7">
    <source>
        <dbReference type="PROSITE" id="PS50110"/>
    </source>
</evidence>
<dbReference type="Pfam" id="PF00158">
    <property type="entry name" value="Sigma54_activat"/>
    <property type="match status" value="1"/>
</dbReference>
<dbReference type="Gene3D" id="3.40.50.2300">
    <property type="match status" value="1"/>
</dbReference>
<dbReference type="EMBL" id="HG934468">
    <property type="protein sequence ID" value="CDN32933.1"/>
    <property type="molecule type" value="Genomic_DNA"/>
</dbReference>
<accession>A0A060REB5</accession>
<dbReference type="CDD" id="cd00009">
    <property type="entry name" value="AAA"/>
    <property type="match status" value="1"/>
</dbReference>
<dbReference type="InterPro" id="IPR027417">
    <property type="entry name" value="P-loop_NTPase"/>
</dbReference>
<dbReference type="GO" id="GO:0006355">
    <property type="term" value="P:regulation of DNA-templated transcription"/>
    <property type="evidence" value="ECO:0007669"/>
    <property type="project" value="InterPro"/>
</dbReference>
<dbReference type="PROSITE" id="PS50110">
    <property type="entry name" value="RESPONSE_REGULATORY"/>
    <property type="match status" value="1"/>
</dbReference>
<dbReference type="PANTHER" id="PTHR32071">
    <property type="entry name" value="TRANSCRIPTIONAL REGULATORY PROTEIN"/>
    <property type="match status" value="1"/>
</dbReference>
<dbReference type="Proteomes" id="UP000027616">
    <property type="component" value="Chromosome I"/>
</dbReference>
<proteinExistence type="predicted"/>
<reference evidence="8 9" key="1">
    <citation type="journal article" date="2015" name="Genome Announc.">
        <title>Complete Genome Sequence of the Novel Leech Symbiont Mucinivorans hirudinis M3T.</title>
        <authorList>
            <person name="Nelson M.C."/>
            <person name="Bomar L."/>
            <person name="Graf J."/>
        </authorList>
    </citation>
    <scope>NUCLEOTIDE SEQUENCE [LARGE SCALE GENOMIC DNA]</scope>
    <source>
        <strain evidence="9">M3</strain>
    </source>
</reference>
<dbReference type="STRING" id="1433126.BN938_2867"/>
<dbReference type="SUPFAM" id="SSF52172">
    <property type="entry name" value="CheY-like"/>
    <property type="match status" value="1"/>
</dbReference>
<name>A0A060REB5_9BACT</name>
<dbReference type="KEGG" id="rbc:BN938_2867"/>
<evidence type="ECO:0000259" key="6">
    <source>
        <dbReference type="PROSITE" id="PS50045"/>
    </source>
</evidence>
<dbReference type="InterPro" id="IPR009057">
    <property type="entry name" value="Homeodomain-like_sf"/>
</dbReference>
<dbReference type="GO" id="GO:0000160">
    <property type="term" value="P:phosphorelay signal transduction system"/>
    <property type="evidence" value="ECO:0007669"/>
    <property type="project" value="InterPro"/>
</dbReference>
<dbReference type="PATRIC" id="fig|1433126.3.peg.2837"/>
<dbReference type="InterPro" id="IPR001789">
    <property type="entry name" value="Sig_transdc_resp-reg_receiver"/>
</dbReference>
<dbReference type="Gene3D" id="1.10.8.60">
    <property type="match status" value="1"/>
</dbReference>
<dbReference type="SUPFAM" id="SSF52540">
    <property type="entry name" value="P-loop containing nucleoside triphosphate hydrolases"/>
    <property type="match status" value="1"/>
</dbReference>
<dbReference type="Gene3D" id="3.40.50.300">
    <property type="entry name" value="P-loop containing nucleotide triphosphate hydrolases"/>
    <property type="match status" value="1"/>
</dbReference>
<keyword evidence="3" id="KW-0805">Transcription regulation</keyword>
<dbReference type="SMART" id="SM00448">
    <property type="entry name" value="REC"/>
    <property type="match status" value="1"/>
</dbReference>
<evidence type="ECO:0000256" key="2">
    <source>
        <dbReference type="ARBA" id="ARBA00022840"/>
    </source>
</evidence>
<dbReference type="SUPFAM" id="SSF46689">
    <property type="entry name" value="Homeodomain-like"/>
    <property type="match status" value="1"/>
</dbReference>
<dbReference type="Pfam" id="PF00072">
    <property type="entry name" value="Response_reg"/>
    <property type="match status" value="1"/>
</dbReference>
<keyword evidence="4" id="KW-0804">Transcription</keyword>
<dbReference type="Pfam" id="PF25601">
    <property type="entry name" value="AAA_lid_14"/>
    <property type="match status" value="1"/>
</dbReference>
<feature type="domain" description="Sigma-54 factor interaction" evidence="6">
    <location>
        <begin position="137"/>
        <end position="366"/>
    </location>
</feature>
<dbReference type="PANTHER" id="PTHR32071:SF81">
    <property type="entry name" value="PROPIONATE CATABOLISM OPERON REGULATORY PROTEIN"/>
    <property type="match status" value="1"/>
</dbReference>
<keyword evidence="2" id="KW-0067">ATP-binding</keyword>
<feature type="modified residue" description="4-aspartylphosphate" evidence="5">
    <location>
        <position position="54"/>
    </location>
</feature>
<keyword evidence="9" id="KW-1185">Reference proteome</keyword>
<keyword evidence="1" id="KW-0547">Nucleotide-binding</keyword>
<evidence type="ECO:0000313" key="8">
    <source>
        <dbReference type="EMBL" id="CDN32933.1"/>
    </source>
</evidence>
<feature type="domain" description="Response regulatory" evidence="7">
    <location>
        <begin position="5"/>
        <end position="119"/>
    </location>
</feature>
<evidence type="ECO:0000256" key="3">
    <source>
        <dbReference type="ARBA" id="ARBA00023015"/>
    </source>
</evidence>
<dbReference type="SMART" id="SM00382">
    <property type="entry name" value="AAA"/>
    <property type="match status" value="1"/>
</dbReference>
<dbReference type="eggNOG" id="COG2204">
    <property type="taxonomic scope" value="Bacteria"/>
</dbReference>